<protein>
    <recommendedName>
        <fullName evidence="4">Surface antigen domain-containing protein</fullName>
    </recommendedName>
</protein>
<name>A0ABU0YRS1_9PROT</name>
<feature type="transmembrane region" description="Helical" evidence="1">
    <location>
        <begin position="82"/>
        <end position="102"/>
    </location>
</feature>
<keyword evidence="3" id="KW-1185">Reference proteome</keyword>
<dbReference type="Proteomes" id="UP001230156">
    <property type="component" value="Unassembled WGS sequence"/>
</dbReference>
<organism evidence="2 3">
    <name type="scientific">Dongia sedimenti</name>
    <dbReference type="NCBI Taxonomy" id="3064282"/>
    <lineage>
        <taxon>Bacteria</taxon>
        <taxon>Pseudomonadati</taxon>
        <taxon>Pseudomonadota</taxon>
        <taxon>Alphaproteobacteria</taxon>
        <taxon>Rhodospirillales</taxon>
        <taxon>Dongiaceae</taxon>
        <taxon>Dongia</taxon>
    </lineage>
</organism>
<sequence length="204" mass="21301">MIRIMQYCDGVLPAREAARVAEEIARDPEAARLAAEMSAGADAARIAWGSVDSEPVPFDLARRVTQSARGPMHQARSITADWRMAAALVVGIALGMLGLMVAQHGGESGLRLAGADKAADGVQASDTSWQPALISALAKDPETPRVTFAGPSGGESAVSIARWFDTATGLRCAEFATSSAERVTAGGIACRKPDGGWDVIEQPR</sequence>
<dbReference type="RefSeq" id="WP_379957898.1">
    <property type="nucleotide sequence ID" value="NZ_JAUYVI010000005.1"/>
</dbReference>
<gene>
    <name evidence="2" type="ORF">Q8A70_18500</name>
</gene>
<comment type="caution">
    <text evidence="2">The sequence shown here is derived from an EMBL/GenBank/DDBJ whole genome shotgun (WGS) entry which is preliminary data.</text>
</comment>
<keyword evidence="1" id="KW-0472">Membrane</keyword>
<keyword evidence="1" id="KW-0812">Transmembrane</keyword>
<reference evidence="3" key="1">
    <citation type="submission" date="2023-08" db="EMBL/GenBank/DDBJ databases">
        <title>Rhodospirillaceae gen. nov., a novel taxon isolated from the Yangtze River Yuezi River estuary sludge.</title>
        <authorList>
            <person name="Ruan L."/>
        </authorList>
    </citation>
    <scope>NUCLEOTIDE SEQUENCE [LARGE SCALE GENOMIC DNA]</scope>
    <source>
        <strain evidence="3">R-7</strain>
    </source>
</reference>
<evidence type="ECO:0000313" key="2">
    <source>
        <dbReference type="EMBL" id="MDQ7249686.1"/>
    </source>
</evidence>
<evidence type="ECO:0000313" key="3">
    <source>
        <dbReference type="Proteomes" id="UP001230156"/>
    </source>
</evidence>
<keyword evidence="1" id="KW-1133">Transmembrane helix</keyword>
<proteinExistence type="predicted"/>
<dbReference type="EMBL" id="JAUYVI010000005">
    <property type="protein sequence ID" value="MDQ7249686.1"/>
    <property type="molecule type" value="Genomic_DNA"/>
</dbReference>
<evidence type="ECO:0000256" key="1">
    <source>
        <dbReference type="SAM" id="Phobius"/>
    </source>
</evidence>
<accession>A0ABU0YRS1</accession>
<evidence type="ECO:0008006" key="4">
    <source>
        <dbReference type="Google" id="ProtNLM"/>
    </source>
</evidence>